<evidence type="ECO:0000256" key="3">
    <source>
        <dbReference type="ARBA" id="ARBA00022692"/>
    </source>
</evidence>
<dbReference type="AlphaFoldDB" id="A0A1E3NFU4"/>
<keyword evidence="8" id="KW-1185">Reference proteome</keyword>
<dbReference type="PROSITE" id="PS01114">
    <property type="entry name" value="GPR1_FUN34_YAAH"/>
    <property type="match status" value="1"/>
</dbReference>
<dbReference type="STRING" id="763406.A0A1E3NFU4"/>
<comment type="subcellular location">
    <subcellularLocation>
        <location evidence="1">Membrane</location>
        <topology evidence="1">Multi-pass membrane protein</topology>
    </subcellularLocation>
</comment>
<evidence type="ECO:0000256" key="4">
    <source>
        <dbReference type="ARBA" id="ARBA00022989"/>
    </source>
</evidence>
<dbReference type="InterPro" id="IPR047622">
    <property type="entry name" value="GPR1_FUN34_YAAH"/>
</dbReference>
<dbReference type="PANTHER" id="PTHR31123">
    <property type="entry name" value="ACCUMULATION OF DYADS PROTEIN 2-RELATED"/>
    <property type="match status" value="1"/>
</dbReference>
<feature type="transmembrane region" description="Helical" evidence="6">
    <location>
        <begin position="82"/>
        <end position="99"/>
    </location>
</feature>
<dbReference type="RefSeq" id="XP_019016069.1">
    <property type="nucleotide sequence ID" value="XM_019162997.1"/>
</dbReference>
<accession>A0A1E3NFU4</accession>
<evidence type="ECO:0000256" key="5">
    <source>
        <dbReference type="ARBA" id="ARBA00023136"/>
    </source>
</evidence>
<evidence type="ECO:0000313" key="7">
    <source>
        <dbReference type="EMBL" id="ODQ44956.1"/>
    </source>
</evidence>
<feature type="transmembrane region" description="Helical" evidence="6">
    <location>
        <begin position="53"/>
        <end position="70"/>
    </location>
</feature>
<dbReference type="Proteomes" id="UP000094455">
    <property type="component" value="Unassembled WGS sequence"/>
</dbReference>
<evidence type="ECO:0008006" key="9">
    <source>
        <dbReference type="Google" id="ProtNLM"/>
    </source>
</evidence>
<dbReference type="PANTHER" id="PTHR31123:SF1">
    <property type="entry name" value="ACCUMULATION OF DYADS PROTEIN 2-RELATED"/>
    <property type="match status" value="1"/>
</dbReference>
<evidence type="ECO:0000256" key="2">
    <source>
        <dbReference type="ARBA" id="ARBA00005587"/>
    </source>
</evidence>
<proteinExistence type="inferred from homology"/>
<dbReference type="GO" id="GO:0015123">
    <property type="term" value="F:acetate transmembrane transporter activity"/>
    <property type="evidence" value="ECO:0007669"/>
    <property type="project" value="TreeGrafter"/>
</dbReference>
<protein>
    <recommendedName>
        <fullName evidence="9">Ammonia transport outward protein 2</fullName>
    </recommendedName>
</protein>
<feature type="transmembrane region" description="Helical" evidence="6">
    <location>
        <begin position="197"/>
        <end position="216"/>
    </location>
</feature>
<sequence>MKASKIEESSDGNYVYLDNKKFVKSDLIKAFGGAMNPGWAVPSVHKFGNPAPLGLSAFAYCTFVSSLINIGTRGTHNDSVNTGAALFYGGFIQMVAGLWEFSLENAFGGLAFCSFGGYWMSAATLKIPWFNATASYATEHELNNAMGFFYLGWLMFTLLLVLCTVKSTVLFFLLFVLVFLRLMLLTIFRFYDLHSCEVGAGVIGVMAALLAWYHAYAGLATRQNSYYVVDPIAMPIISMNGLRRAAPKDSQEDDIELE</sequence>
<evidence type="ECO:0000256" key="6">
    <source>
        <dbReference type="SAM" id="Phobius"/>
    </source>
</evidence>
<dbReference type="NCBIfam" id="NF038013">
    <property type="entry name" value="AceTr_1"/>
    <property type="match status" value="1"/>
</dbReference>
<evidence type="ECO:0000313" key="8">
    <source>
        <dbReference type="Proteomes" id="UP000094455"/>
    </source>
</evidence>
<reference evidence="7 8" key="1">
    <citation type="journal article" date="2016" name="Proc. Natl. Acad. Sci. U.S.A.">
        <title>Comparative genomics of biotechnologically important yeasts.</title>
        <authorList>
            <person name="Riley R."/>
            <person name="Haridas S."/>
            <person name="Wolfe K.H."/>
            <person name="Lopes M.R."/>
            <person name="Hittinger C.T."/>
            <person name="Goeker M."/>
            <person name="Salamov A.A."/>
            <person name="Wisecaver J.H."/>
            <person name="Long T.M."/>
            <person name="Calvey C.H."/>
            <person name="Aerts A.L."/>
            <person name="Barry K.W."/>
            <person name="Choi C."/>
            <person name="Clum A."/>
            <person name="Coughlan A.Y."/>
            <person name="Deshpande S."/>
            <person name="Douglass A.P."/>
            <person name="Hanson S.J."/>
            <person name="Klenk H.-P."/>
            <person name="LaButti K.M."/>
            <person name="Lapidus A."/>
            <person name="Lindquist E.A."/>
            <person name="Lipzen A.M."/>
            <person name="Meier-Kolthoff J.P."/>
            <person name="Ohm R.A."/>
            <person name="Otillar R.P."/>
            <person name="Pangilinan J.L."/>
            <person name="Peng Y."/>
            <person name="Rokas A."/>
            <person name="Rosa C.A."/>
            <person name="Scheuner C."/>
            <person name="Sibirny A.A."/>
            <person name="Slot J.C."/>
            <person name="Stielow J.B."/>
            <person name="Sun H."/>
            <person name="Kurtzman C.P."/>
            <person name="Blackwell M."/>
            <person name="Grigoriev I.V."/>
            <person name="Jeffries T.W."/>
        </authorList>
    </citation>
    <scope>NUCLEOTIDE SEQUENCE [LARGE SCALE GENOMIC DNA]</scope>
    <source>
        <strain evidence="7 8">NRRL Y-2026</strain>
    </source>
</reference>
<feature type="transmembrane region" description="Helical" evidence="6">
    <location>
        <begin position="145"/>
        <end position="163"/>
    </location>
</feature>
<dbReference type="Pfam" id="PF01184">
    <property type="entry name" value="Gpr1_Fun34_YaaH"/>
    <property type="match status" value="1"/>
</dbReference>
<dbReference type="InterPro" id="IPR051633">
    <property type="entry name" value="AceTr"/>
</dbReference>
<feature type="transmembrane region" description="Helical" evidence="6">
    <location>
        <begin position="170"/>
        <end position="191"/>
    </location>
</feature>
<gene>
    <name evidence="7" type="ORF">PICMEDRAFT_36252</name>
</gene>
<keyword evidence="3 6" id="KW-0812">Transmembrane</keyword>
<name>A0A1E3NFU4_9ASCO</name>
<evidence type="ECO:0000256" key="1">
    <source>
        <dbReference type="ARBA" id="ARBA00004141"/>
    </source>
</evidence>
<keyword evidence="5 6" id="KW-0472">Membrane</keyword>
<dbReference type="GO" id="GO:0005886">
    <property type="term" value="C:plasma membrane"/>
    <property type="evidence" value="ECO:0007669"/>
    <property type="project" value="TreeGrafter"/>
</dbReference>
<dbReference type="EMBL" id="KV454005">
    <property type="protein sequence ID" value="ODQ44956.1"/>
    <property type="molecule type" value="Genomic_DNA"/>
</dbReference>
<keyword evidence="4 6" id="KW-1133">Transmembrane helix</keyword>
<dbReference type="InterPro" id="IPR000791">
    <property type="entry name" value="Gpr1/Fun34/SatP-like"/>
</dbReference>
<organism evidence="7 8">
    <name type="scientific">Pichia membranifaciens NRRL Y-2026</name>
    <dbReference type="NCBI Taxonomy" id="763406"/>
    <lineage>
        <taxon>Eukaryota</taxon>
        <taxon>Fungi</taxon>
        <taxon>Dikarya</taxon>
        <taxon>Ascomycota</taxon>
        <taxon>Saccharomycotina</taxon>
        <taxon>Pichiomycetes</taxon>
        <taxon>Pichiales</taxon>
        <taxon>Pichiaceae</taxon>
        <taxon>Pichia</taxon>
    </lineage>
</organism>
<comment type="similarity">
    <text evidence="2">Belongs to the acetate uptake transporter (AceTr) (TC 2.A.96) family.</text>
</comment>
<feature type="transmembrane region" description="Helical" evidence="6">
    <location>
        <begin position="106"/>
        <end position="125"/>
    </location>
</feature>
<dbReference type="GeneID" id="30179684"/>
<dbReference type="OrthoDB" id="3648309at2759"/>